<evidence type="ECO:0000313" key="5">
    <source>
        <dbReference type="EMBL" id="SVA35053.1"/>
    </source>
</evidence>
<dbReference type="GO" id="GO:0046872">
    <property type="term" value="F:metal ion binding"/>
    <property type="evidence" value="ECO:0007669"/>
    <property type="project" value="UniProtKB-KW"/>
</dbReference>
<dbReference type="Gene3D" id="3.20.20.120">
    <property type="entry name" value="Enolase-like C-terminal domain"/>
    <property type="match status" value="1"/>
</dbReference>
<dbReference type="GO" id="GO:0016854">
    <property type="term" value="F:racemase and epimerase activity"/>
    <property type="evidence" value="ECO:0007669"/>
    <property type="project" value="UniProtKB-ARBA"/>
</dbReference>
<keyword evidence="2" id="KW-0479">Metal-binding</keyword>
<dbReference type="SUPFAM" id="SSF54826">
    <property type="entry name" value="Enolase N-terminal domain-like"/>
    <property type="match status" value="1"/>
</dbReference>
<dbReference type="Pfam" id="PF13378">
    <property type="entry name" value="MR_MLE_C"/>
    <property type="match status" value="1"/>
</dbReference>
<gene>
    <name evidence="5" type="ORF">METZ01_LOCUS87907</name>
</gene>
<dbReference type="SFLD" id="SFLDS00001">
    <property type="entry name" value="Enolase"/>
    <property type="match status" value="1"/>
</dbReference>
<organism evidence="5">
    <name type="scientific">marine metagenome</name>
    <dbReference type="NCBI Taxonomy" id="408172"/>
    <lineage>
        <taxon>unclassified sequences</taxon>
        <taxon>metagenomes</taxon>
        <taxon>ecological metagenomes</taxon>
    </lineage>
</organism>
<dbReference type="GO" id="GO:0009063">
    <property type="term" value="P:amino acid catabolic process"/>
    <property type="evidence" value="ECO:0007669"/>
    <property type="project" value="InterPro"/>
</dbReference>
<comment type="similarity">
    <text evidence="1">Belongs to the mandelate racemase/muconate lactonizing enzyme family.</text>
</comment>
<evidence type="ECO:0000256" key="3">
    <source>
        <dbReference type="ARBA" id="ARBA00023235"/>
    </source>
</evidence>
<dbReference type="InterPro" id="IPR013341">
    <property type="entry name" value="Mandelate_racemase_N_dom"/>
</dbReference>
<dbReference type="InterPro" id="IPR029017">
    <property type="entry name" value="Enolase-like_N"/>
</dbReference>
<dbReference type="Gene3D" id="3.30.390.10">
    <property type="entry name" value="Enolase-like, N-terminal domain"/>
    <property type="match status" value="1"/>
</dbReference>
<dbReference type="InterPro" id="IPR013342">
    <property type="entry name" value="Mandelate_racemase_C"/>
</dbReference>
<dbReference type="PANTHER" id="PTHR48073:SF2">
    <property type="entry name" value="O-SUCCINYLBENZOATE SYNTHASE"/>
    <property type="match status" value="1"/>
</dbReference>
<accession>A0A381V6X0</accession>
<dbReference type="InterPro" id="IPR036849">
    <property type="entry name" value="Enolase-like_C_sf"/>
</dbReference>
<dbReference type="PANTHER" id="PTHR48073">
    <property type="entry name" value="O-SUCCINYLBENZOATE SYNTHASE-RELATED"/>
    <property type="match status" value="1"/>
</dbReference>
<dbReference type="SUPFAM" id="SSF51604">
    <property type="entry name" value="Enolase C-terminal domain-like"/>
    <property type="match status" value="1"/>
</dbReference>
<dbReference type="Pfam" id="PF02746">
    <property type="entry name" value="MR_MLE_N"/>
    <property type="match status" value="1"/>
</dbReference>
<dbReference type="PROSITE" id="PS00908">
    <property type="entry name" value="MR_MLE_1"/>
    <property type="match status" value="1"/>
</dbReference>
<reference evidence="5" key="1">
    <citation type="submission" date="2018-05" db="EMBL/GenBank/DDBJ databases">
        <authorList>
            <person name="Lanie J.A."/>
            <person name="Ng W.-L."/>
            <person name="Kazmierczak K.M."/>
            <person name="Andrzejewski T.M."/>
            <person name="Davidsen T.M."/>
            <person name="Wayne K.J."/>
            <person name="Tettelin H."/>
            <person name="Glass J.I."/>
            <person name="Rusch D."/>
            <person name="Podicherti R."/>
            <person name="Tsui H.-C.T."/>
            <person name="Winkler M.E."/>
        </authorList>
    </citation>
    <scope>NUCLEOTIDE SEQUENCE</scope>
</reference>
<protein>
    <recommendedName>
        <fullName evidence="4">Mandelate racemase/muconate lactonizing enzyme C-terminal domain-containing protein</fullName>
    </recommendedName>
</protein>
<sequence>MRRITQVDVFPTKIGLKTKFNIGTGFVGDQQSSGDHVFVKISTDDGYFGWGEQRALPSWSYETTESITTTIQSYITPVLIGKNPFEILTITDEINTILKPAVSNGHPFARAAVDIALHDLAGRILGVPIHVLLGGKRHSQHPLCYALSIDTPEVMAMQATALDPCKCFKVKVAGEPGLDEARLRAIHDAVPEAKLWIDANQSYVPSQAIDLIDRIRDIRQIATFEQPVSSQDWFGLKRVREHSHLPIAVDEGCFSSYDLAKIIQLECADAVVLKLCKSGGLRECLKTAHIAEANSIELLGSGLTEAGIGFAASLHLFSTLDFILPLELNAPVFLESMVAHGIEIRDAVAIIPDQPGLGILPDEDYIIENQIHF</sequence>
<evidence type="ECO:0000256" key="2">
    <source>
        <dbReference type="ARBA" id="ARBA00022723"/>
    </source>
</evidence>
<dbReference type="EMBL" id="UINC01007781">
    <property type="protein sequence ID" value="SVA35053.1"/>
    <property type="molecule type" value="Genomic_DNA"/>
</dbReference>
<dbReference type="SMART" id="SM00922">
    <property type="entry name" value="MR_MLE"/>
    <property type="match status" value="1"/>
</dbReference>
<dbReference type="InterPro" id="IPR018110">
    <property type="entry name" value="Mandel_Rmase/mucon_lact_enz_CS"/>
</dbReference>
<keyword evidence="3" id="KW-0413">Isomerase</keyword>
<name>A0A381V6X0_9ZZZZ</name>
<dbReference type="AlphaFoldDB" id="A0A381V6X0"/>
<feature type="domain" description="Mandelate racemase/muconate lactonizing enzyme C-terminal" evidence="4">
    <location>
        <begin position="152"/>
        <end position="246"/>
    </location>
</feature>
<dbReference type="SFLD" id="SFLDG00180">
    <property type="entry name" value="muconate_cycloisomerase"/>
    <property type="match status" value="1"/>
</dbReference>
<evidence type="ECO:0000256" key="1">
    <source>
        <dbReference type="ARBA" id="ARBA00008031"/>
    </source>
</evidence>
<evidence type="ECO:0000259" key="4">
    <source>
        <dbReference type="SMART" id="SM00922"/>
    </source>
</evidence>
<proteinExistence type="inferred from homology"/>
<dbReference type="InterPro" id="IPR029065">
    <property type="entry name" value="Enolase_C-like"/>
</dbReference>